<proteinExistence type="predicted"/>
<dbReference type="Gene3D" id="3.20.20.100">
    <property type="entry name" value="NADP-dependent oxidoreductase domain"/>
    <property type="match status" value="1"/>
</dbReference>
<dbReference type="PANTHER" id="PTHR11732">
    <property type="entry name" value="ALDO/KETO REDUCTASE"/>
    <property type="match status" value="1"/>
</dbReference>
<evidence type="ECO:0000313" key="5">
    <source>
        <dbReference type="EMBL" id="TNY20360.1"/>
    </source>
</evidence>
<name>A0A5C5FUC0_9BASI</name>
<feature type="domain" description="NADP-dependent oxidoreductase" evidence="4">
    <location>
        <begin position="26"/>
        <end position="286"/>
    </location>
</feature>
<evidence type="ECO:0000313" key="6">
    <source>
        <dbReference type="Proteomes" id="UP000311382"/>
    </source>
</evidence>
<feature type="site" description="Lowers pKa of active site Tyr" evidence="3">
    <location>
        <position position="80"/>
    </location>
</feature>
<dbReference type="InterPro" id="IPR023210">
    <property type="entry name" value="NADP_OxRdtase_dom"/>
</dbReference>
<dbReference type="GO" id="GO:0016491">
    <property type="term" value="F:oxidoreductase activity"/>
    <property type="evidence" value="ECO:0007669"/>
    <property type="project" value="InterPro"/>
</dbReference>
<evidence type="ECO:0000256" key="1">
    <source>
        <dbReference type="PIRSR" id="PIRSR000097-1"/>
    </source>
</evidence>
<dbReference type="STRING" id="5288.A0A5C5FUC0"/>
<dbReference type="Proteomes" id="UP000311382">
    <property type="component" value="Unassembled WGS sequence"/>
</dbReference>
<dbReference type="AlphaFoldDB" id="A0A5C5FUC0"/>
<sequence>MPVPSIKLNDSTSIPLIAWGNGTGDAKKTAYESGQVAVKAGIRHIDTAQGYDNEKEAGESLVKAEKDNGIAPNSVYLTTKISTEGGDPNAKGVALEDLRQNVLDSIERLGRQPNLILIHNPFVPPKGKLVEFWRILEEMKDKGELTASLGVSNFRPQDFNELLPHCKVKPAVNQIEWHPYVLTHLQPVLDIMAEHNIVVESYGPLSPLLRHPTGGPIKPVLERIAARLSKETGKDVDAAMALLLWTRAKGVVAVTASGNSDRIHKLALTQELPDLTAEEVSEIEQLGRKIHFRAYDEHMCVDFPAPSLPKDL</sequence>
<dbReference type="EMBL" id="SOZI01000069">
    <property type="protein sequence ID" value="TNY20360.1"/>
    <property type="molecule type" value="Genomic_DNA"/>
</dbReference>
<dbReference type="SUPFAM" id="SSF51430">
    <property type="entry name" value="NAD(P)-linked oxidoreductase"/>
    <property type="match status" value="1"/>
</dbReference>
<dbReference type="InterPro" id="IPR020471">
    <property type="entry name" value="AKR"/>
</dbReference>
<comment type="caution">
    <text evidence="5">The sequence shown here is derived from an EMBL/GenBank/DDBJ whole genome shotgun (WGS) entry which is preliminary data.</text>
</comment>
<evidence type="ECO:0000256" key="2">
    <source>
        <dbReference type="PIRSR" id="PIRSR000097-2"/>
    </source>
</evidence>
<dbReference type="Pfam" id="PF00248">
    <property type="entry name" value="Aldo_ket_red"/>
    <property type="match status" value="1"/>
</dbReference>
<gene>
    <name evidence="5" type="ORF">DMC30DRAFT_377581</name>
</gene>
<keyword evidence="6" id="KW-1185">Reference proteome</keyword>
<feature type="binding site" evidence="2">
    <location>
        <position position="119"/>
    </location>
    <ligand>
        <name>substrate</name>
    </ligand>
</feature>
<feature type="active site" description="Proton donor" evidence="1">
    <location>
        <position position="51"/>
    </location>
</feature>
<dbReference type="OrthoDB" id="416253at2759"/>
<evidence type="ECO:0000256" key="3">
    <source>
        <dbReference type="PIRSR" id="PIRSR000097-3"/>
    </source>
</evidence>
<reference evidence="5 6" key="1">
    <citation type="submission" date="2019-03" db="EMBL/GenBank/DDBJ databases">
        <title>Rhodosporidium diobovatum UCD-FST 08-225 genome sequencing, assembly, and annotation.</title>
        <authorList>
            <person name="Fakankun I.U."/>
            <person name="Fristensky B."/>
            <person name="Levin D.B."/>
        </authorList>
    </citation>
    <scope>NUCLEOTIDE SEQUENCE [LARGE SCALE GENOMIC DNA]</scope>
    <source>
        <strain evidence="5 6">UCD-FST 08-225</strain>
    </source>
</reference>
<evidence type="ECO:0000259" key="4">
    <source>
        <dbReference type="Pfam" id="PF00248"/>
    </source>
</evidence>
<accession>A0A5C5FUC0</accession>
<dbReference type="PRINTS" id="PR00069">
    <property type="entry name" value="ALDKETRDTASE"/>
</dbReference>
<dbReference type="InterPro" id="IPR036812">
    <property type="entry name" value="NAD(P)_OxRdtase_dom_sf"/>
</dbReference>
<organism evidence="5 6">
    <name type="scientific">Rhodotorula diobovata</name>
    <dbReference type="NCBI Taxonomy" id="5288"/>
    <lineage>
        <taxon>Eukaryota</taxon>
        <taxon>Fungi</taxon>
        <taxon>Dikarya</taxon>
        <taxon>Basidiomycota</taxon>
        <taxon>Pucciniomycotina</taxon>
        <taxon>Microbotryomycetes</taxon>
        <taxon>Sporidiobolales</taxon>
        <taxon>Sporidiobolaceae</taxon>
        <taxon>Rhodotorula</taxon>
    </lineage>
</organism>
<dbReference type="PIRSF" id="PIRSF000097">
    <property type="entry name" value="AKR"/>
    <property type="match status" value="1"/>
</dbReference>
<protein>
    <submittedName>
        <fullName evidence="5">Conjugated polyketone reductase C1</fullName>
    </submittedName>
</protein>